<proteinExistence type="predicted"/>
<protein>
    <submittedName>
        <fullName evidence="1">Uncharacterized protein</fullName>
    </submittedName>
</protein>
<comment type="caution">
    <text evidence="1">The sequence shown here is derived from an EMBL/GenBank/DDBJ whole genome shotgun (WGS) entry which is preliminary data.</text>
</comment>
<accession>A0A0F9FPQ9</accession>
<sequence>METFYKVVKVDLTSCFVIGKAAVQYKVGEYVKPPEWLPPNHQVLFVFLHLKEAHDFITRVGGNLHTYECQVTNTLALPHYLDCESLSLGSIHCSVFGDFPTGTVAVQQVRLIKEID</sequence>
<organism evidence="1">
    <name type="scientific">marine sediment metagenome</name>
    <dbReference type="NCBI Taxonomy" id="412755"/>
    <lineage>
        <taxon>unclassified sequences</taxon>
        <taxon>metagenomes</taxon>
        <taxon>ecological metagenomes</taxon>
    </lineage>
</organism>
<dbReference type="EMBL" id="LAZR01031676">
    <property type="protein sequence ID" value="KKL53037.1"/>
    <property type="molecule type" value="Genomic_DNA"/>
</dbReference>
<name>A0A0F9FPQ9_9ZZZZ</name>
<reference evidence="1" key="1">
    <citation type="journal article" date="2015" name="Nature">
        <title>Complex archaea that bridge the gap between prokaryotes and eukaryotes.</title>
        <authorList>
            <person name="Spang A."/>
            <person name="Saw J.H."/>
            <person name="Jorgensen S.L."/>
            <person name="Zaremba-Niedzwiedzka K."/>
            <person name="Martijn J."/>
            <person name="Lind A.E."/>
            <person name="van Eijk R."/>
            <person name="Schleper C."/>
            <person name="Guy L."/>
            <person name="Ettema T.J."/>
        </authorList>
    </citation>
    <scope>NUCLEOTIDE SEQUENCE</scope>
</reference>
<evidence type="ECO:0000313" key="1">
    <source>
        <dbReference type="EMBL" id="KKL53037.1"/>
    </source>
</evidence>
<dbReference type="AlphaFoldDB" id="A0A0F9FPQ9"/>
<gene>
    <name evidence="1" type="ORF">LCGC14_2279480</name>
</gene>